<dbReference type="Proteomes" id="UP000027982">
    <property type="component" value="Chromosome"/>
</dbReference>
<keyword evidence="2" id="KW-1185">Reference proteome</keyword>
<evidence type="ECO:0000313" key="1">
    <source>
        <dbReference type="EMBL" id="AIE86126.1"/>
    </source>
</evidence>
<dbReference type="EMBL" id="CP007139">
    <property type="protein sequence ID" value="AIE86126.1"/>
    <property type="molecule type" value="Genomic_DNA"/>
</dbReference>
<dbReference type="HOGENOM" id="CLU_3328155_0_0_0"/>
<dbReference type="STRING" id="661478.OP10G_2758"/>
<gene>
    <name evidence="1" type="ORF">OP10G_2758</name>
</gene>
<reference evidence="1 2" key="1">
    <citation type="journal article" date="2014" name="PLoS ONE">
        <title>The first complete genome sequence of the class fimbriimonadia in the phylum armatimonadetes.</title>
        <authorList>
            <person name="Hu Z.Y."/>
            <person name="Wang Y.Z."/>
            <person name="Im W.T."/>
            <person name="Wang S.Y."/>
            <person name="Zhao G.P."/>
            <person name="Zheng H.J."/>
            <person name="Quan Z.X."/>
        </authorList>
    </citation>
    <scope>NUCLEOTIDE SEQUENCE [LARGE SCALE GENOMIC DNA]</scope>
    <source>
        <strain evidence="1">Gsoil 348</strain>
    </source>
</reference>
<proteinExistence type="predicted"/>
<organism evidence="1 2">
    <name type="scientific">Fimbriimonas ginsengisoli Gsoil 348</name>
    <dbReference type="NCBI Taxonomy" id="661478"/>
    <lineage>
        <taxon>Bacteria</taxon>
        <taxon>Bacillati</taxon>
        <taxon>Armatimonadota</taxon>
        <taxon>Fimbriimonadia</taxon>
        <taxon>Fimbriimonadales</taxon>
        <taxon>Fimbriimonadaceae</taxon>
        <taxon>Fimbriimonas</taxon>
    </lineage>
</organism>
<evidence type="ECO:0000313" key="2">
    <source>
        <dbReference type="Proteomes" id="UP000027982"/>
    </source>
</evidence>
<sequence length="38" mass="4283">MPEIQVNKQVGGEPYNLRFVATPDGYYKGRLLPGFKAK</sequence>
<protein>
    <submittedName>
        <fullName evidence="1">Uncharacterized protein</fullName>
    </submittedName>
</protein>
<dbReference type="AlphaFoldDB" id="A0A068NRS7"/>
<dbReference type="KEGG" id="fgi:OP10G_2758"/>
<accession>A0A068NRS7</accession>
<name>A0A068NRS7_FIMGI</name>